<evidence type="ECO:0000313" key="3">
    <source>
        <dbReference type="Proteomes" id="UP000030902"/>
    </source>
</evidence>
<gene>
    <name evidence="2" type="ORF">TM7x_03675</name>
</gene>
<dbReference type="InterPro" id="IPR029044">
    <property type="entry name" value="Nucleotide-diphossugar_trans"/>
</dbReference>
<reference evidence="2 3" key="1">
    <citation type="journal article" date="2015" name="Proc. Natl. Acad. Sci. U.S.A.">
        <title>Cultivation of a human-associated TM7 phylotype reveals a reduced genome and epibiotic parasitic lifestyle.</title>
        <authorList>
            <person name="He X."/>
            <person name="McLean J.S."/>
            <person name="Edlund A."/>
            <person name="Yooseph S."/>
            <person name="Hall A.P."/>
            <person name="Liu S.Y."/>
            <person name="Dorrestein P.C."/>
            <person name="Esquenazi E."/>
            <person name="Hunter R.C."/>
            <person name="Cheng G."/>
            <person name="Nelson K.E."/>
            <person name="Lux R."/>
            <person name="Shi W."/>
        </authorList>
    </citation>
    <scope>NUCLEOTIDE SEQUENCE [LARGE SCALE GENOMIC DNA]</scope>
    <source>
        <strain evidence="2 3">TM7x</strain>
    </source>
</reference>
<dbReference type="Gene3D" id="3.90.550.10">
    <property type="entry name" value="Spore Coat Polysaccharide Biosynthesis Protein SpsA, Chain A"/>
    <property type="match status" value="1"/>
</dbReference>
<dbReference type="EMBL" id="CP007496">
    <property type="protein sequence ID" value="AJA06659.1"/>
    <property type="molecule type" value="Genomic_DNA"/>
</dbReference>
<proteinExistence type="predicted"/>
<dbReference type="Pfam" id="PF00535">
    <property type="entry name" value="Glycos_transf_2"/>
    <property type="match status" value="1"/>
</dbReference>
<dbReference type="CDD" id="cd04179">
    <property type="entry name" value="DPM_DPG-synthase_like"/>
    <property type="match status" value="1"/>
</dbReference>
<dbReference type="AlphaFoldDB" id="A0A6S4GQL1"/>
<dbReference type="InterPro" id="IPR050256">
    <property type="entry name" value="Glycosyltransferase_2"/>
</dbReference>
<dbReference type="PANTHER" id="PTHR48090">
    <property type="entry name" value="UNDECAPRENYL-PHOSPHATE 4-DEOXY-4-FORMAMIDO-L-ARABINOSE TRANSFERASE-RELATED"/>
    <property type="match status" value="1"/>
</dbReference>
<keyword evidence="3" id="KW-1185">Reference proteome</keyword>
<sequence>MNMKRVCVIIPAYNEAAVIESVIKKAKKVFSKAKKDYLIDIVLVNDGSKDNTLDQAQKGGAIVIDHILNSGAGGATLTGLAYAQQRGYDIAATMDADGQHDPEDVLAGIRQSDKSNTDLLIGSRLINSEGMSRTKVLGNKGLSFITYALFGINVTDSQSGLRVYSRKAIDNLDWKSTGYEFCSEMIWRAKQAGMVISEYPIKAIYTDYSRAKGQNNWNAINIVKRLFKQRLTELFE</sequence>
<dbReference type="Proteomes" id="UP000030902">
    <property type="component" value="Chromosome"/>
</dbReference>
<name>A0A6S4GQL1_9BACT</name>
<accession>A0A6S4GQL1</accession>
<dbReference type="PANTHER" id="PTHR48090:SF7">
    <property type="entry name" value="RFBJ PROTEIN"/>
    <property type="match status" value="1"/>
</dbReference>
<evidence type="ECO:0000313" key="2">
    <source>
        <dbReference type="EMBL" id="AJA06659.1"/>
    </source>
</evidence>
<protein>
    <recommendedName>
        <fullName evidence="1">Glycosyltransferase 2-like domain-containing protein</fullName>
    </recommendedName>
</protein>
<organism evidence="2 3">
    <name type="scientific">Candidatus Nanosynbacter lyticus</name>
    <dbReference type="NCBI Taxonomy" id="2093824"/>
    <lineage>
        <taxon>Bacteria</taxon>
        <taxon>Candidatus Saccharimonadota</taxon>
        <taxon>Candidatus Saccharimonadia</taxon>
        <taxon>Candidatus Nanosynbacterales</taxon>
        <taxon>Candidatus Nanosynbacteraceae</taxon>
        <taxon>Candidatus Nanosynbacter</taxon>
    </lineage>
</organism>
<dbReference type="KEGG" id="sox:TM7x_03675"/>
<feature type="domain" description="Glycosyltransferase 2-like" evidence="1">
    <location>
        <begin position="7"/>
        <end position="171"/>
    </location>
</feature>
<dbReference type="SUPFAM" id="SSF53448">
    <property type="entry name" value="Nucleotide-diphospho-sugar transferases"/>
    <property type="match status" value="1"/>
</dbReference>
<evidence type="ECO:0000259" key="1">
    <source>
        <dbReference type="Pfam" id="PF00535"/>
    </source>
</evidence>
<dbReference type="InterPro" id="IPR001173">
    <property type="entry name" value="Glyco_trans_2-like"/>
</dbReference>